<dbReference type="RefSeq" id="XP_052738607.1">
    <property type="nucleotide sequence ID" value="XM_052882647.1"/>
</dbReference>
<dbReference type="InterPro" id="IPR008952">
    <property type="entry name" value="Tetraspanin_EC2_sf"/>
</dbReference>
<dbReference type="Proteomes" id="UP001652582">
    <property type="component" value="Chromosome 7"/>
</dbReference>
<evidence type="ECO:0000256" key="1">
    <source>
        <dbReference type="ARBA" id="ARBA00004141"/>
    </source>
</evidence>
<evidence type="ECO:0000256" key="4">
    <source>
        <dbReference type="ARBA" id="ARBA00023136"/>
    </source>
</evidence>
<feature type="transmembrane region" description="Helical" evidence="5">
    <location>
        <begin position="12"/>
        <end position="35"/>
    </location>
</feature>
<evidence type="ECO:0000313" key="7">
    <source>
        <dbReference type="RefSeq" id="XP_052738607.1"/>
    </source>
</evidence>
<sequence>MAKKSKNVPCVIWTACILWIISILSIIWSMLLFFGVGEELFLTGTDFVNACVLLSGIIMLPTHLSALYAIANGETIDSNSKILFGCRLKTCVIWIILVNIIGVLVCLQRMYYCYDILLQSLSKSMSLYRTTPKYKRFIDNLQWSLGCCGLHSYKDWFRQDWHDKVRDYEWSVPNSREAKSADGLEESDSVPTSCCKSGAGISCFLAELGTNTINKEGCGNMMYRIIMISMAVHSILFLFVIALESILLKYTQPHEQNSITGKPTTGIQMCKPRCKYHPVATKNPTKSAKSIKKSKDAQSIKCKNKCCASCRRVNIRNIMPINDKFENSSGSCISKGEESCEIESNYQEVDRDVEN</sequence>
<protein>
    <submittedName>
        <fullName evidence="7">RDS/peripherin-like protein xRDS35</fullName>
    </submittedName>
</protein>
<reference evidence="7" key="1">
    <citation type="submission" date="2025-08" db="UniProtKB">
        <authorList>
            <consortium name="RefSeq"/>
        </authorList>
    </citation>
    <scope>IDENTIFICATION</scope>
</reference>
<dbReference type="SUPFAM" id="SSF48652">
    <property type="entry name" value="Tetraspanin"/>
    <property type="match status" value="1"/>
</dbReference>
<evidence type="ECO:0000256" key="2">
    <source>
        <dbReference type="ARBA" id="ARBA00022692"/>
    </source>
</evidence>
<evidence type="ECO:0000256" key="3">
    <source>
        <dbReference type="ARBA" id="ARBA00022989"/>
    </source>
</evidence>
<keyword evidence="4 5" id="KW-0472">Membrane</keyword>
<feature type="transmembrane region" description="Helical" evidence="5">
    <location>
        <begin position="91"/>
        <end position="112"/>
    </location>
</feature>
<gene>
    <name evidence="7" type="primary">LOC112057660</name>
</gene>
<comment type="subcellular location">
    <subcellularLocation>
        <location evidence="1">Membrane</location>
        <topology evidence="1">Multi-pass membrane protein</topology>
    </subcellularLocation>
</comment>
<organism evidence="6 7">
    <name type="scientific">Bicyclus anynana</name>
    <name type="common">Squinting bush brown butterfly</name>
    <dbReference type="NCBI Taxonomy" id="110368"/>
    <lineage>
        <taxon>Eukaryota</taxon>
        <taxon>Metazoa</taxon>
        <taxon>Ecdysozoa</taxon>
        <taxon>Arthropoda</taxon>
        <taxon>Hexapoda</taxon>
        <taxon>Insecta</taxon>
        <taxon>Pterygota</taxon>
        <taxon>Neoptera</taxon>
        <taxon>Endopterygota</taxon>
        <taxon>Lepidoptera</taxon>
        <taxon>Glossata</taxon>
        <taxon>Ditrysia</taxon>
        <taxon>Papilionoidea</taxon>
        <taxon>Nymphalidae</taxon>
        <taxon>Satyrinae</taxon>
        <taxon>Satyrini</taxon>
        <taxon>Mycalesina</taxon>
        <taxon>Bicyclus</taxon>
    </lineage>
</organism>
<keyword evidence="3 5" id="KW-1133">Transmembrane helix</keyword>
<dbReference type="Gene3D" id="1.10.1450.10">
    <property type="entry name" value="Tetraspanin"/>
    <property type="match status" value="1"/>
</dbReference>
<proteinExistence type="predicted"/>
<dbReference type="InterPro" id="IPR018499">
    <property type="entry name" value="Tetraspanin/Peripherin"/>
</dbReference>
<name>A0ABM3LHS2_BICAN</name>
<dbReference type="Pfam" id="PF00335">
    <property type="entry name" value="Tetraspanin"/>
    <property type="match status" value="1"/>
</dbReference>
<evidence type="ECO:0000256" key="5">
    <source>
        <dbReference type="SAM" id="Phobius"/>
    </source>
</evidence>
<feature type="transmembrane region" description="Helical" evidence="5">
    <location>
        <begin position="47"/>
        <end position="70"/>
    </location>
</feature>
<accession>A0ABM3LHS2</accession>
<feature type="transmembrane region" description="Helical" evidence="5">
    <location>
        <begin position="221"/>
        <end position="243"/>
    </location>
</feature>
<dbReference type="GeneID" id="112057660"/>
<evidence type="ECO:0000313" key="6">
    <source>
        <dbReference type="Proteomes" id="UP001652582"/>
    </source>
</evidence>
<keyword evidence="6" id="KW-1185">Reference proteome</keyword>
<keyword evidence="2 5" id="KW-0812">Transmembrane</keyword>